<dbReference type="GO" id="GO:0019375">
    <property type="term" value="P:galactolipid biosynthetic process"/>
    <property type="evidence" value="ECO:0007669"/>
    <property type="project" value="TreeGrafter"/>
</dbReference>
<evidence type="ECO:0000256" key="3">
    <source>
        <dbReference type="ARBA" id="ARBA00009481"/>
    </source>
</evidence>
<keyword evidence="9" id="KW-1185">Reference proteome</keyword>
<dbReference type="GO" id="GO:0046481">
    <property type="term" value="F:digalactosyldiacylglycerol synthase activity"/>
    <property type="evidence" value="ECO:0007669"/>
    <property type="project" value="InterPro"/>
</dbReference>
<evidence type="ECO:0000313" key="8">
    <source>
        <dbReference type="EMBL" id="KAK9829932.1"/>
    </source>
</evidence>
<comment type="similarity">
    <text evidence="3">Belongs to the glycosyltransferase group 1 family. Glycosyltransferase 4 subfamily.</text>
</comment>
<dbReference type="Pfam" id="PF13692">
    <property type="entry name" value="Glyco_trans_1_4"/>
    <property type="match status" value="1"/>
</dbReference>
<keyword evidence="6" id="KW-0808">Transferase</keyword>
<evidence type="ECO:0000256" key="6">
    <source>
        <dbReference type="ARBA" id="ARBA00022679"/>
    </source>
</evidence>
<dbReference type="CDD" id="cd01635">
    <property type="entry name" value="Glycosyltransferase_GTB-type"/>
    <property type="match status" value="1"/>
</dbReference>
<dbReference type="Proteomes" id="UP001489004">
    <property type="component" value="Unassembled WGS sequence"/>
</dbReference>
<gene>
    <name evidence="8" type="ORF">WJX72_008718</name>
</gene>
<dbReference type="SUPFAM" id="SSF53756">
    <property type="entry name" value="UDP-Glycosyltransferase/glycogen phosphorylase"/>
    <property type="match status" value="1"/>
</dbReference>
<reference evidence="8 9" key="1">
    <citation type="journal article" date="2024" name="Nat. Commun.">
        <title>Phylogenomics reveals the evolutionary origins of lichenization in chlorophyte algae.</title>
        <authorList>
            <person name="Puginier C."/>
            <person name="Libourel C."/>
            <person name="Otte J."/>
            <person name="Skaloud P."/>
            <person name="Haon M."/>
            <person name="Grisel S."/>
            <person name="Petersen M."/>
            <person name="Berrin J.G."/>
            <person name="Delaux P.M."/>
            <person name="Dal Grande F."/>
            <person name="Keller J."/>
        </authorList>
    </citation>
    <scope>NUCLEOTIDE SEQUENCE [LARGE SCALE GENOMIC DNA]</scope>
    <source>
        <strain evidence="8 9">SAG 2043</strain>
    </source>
</reference>
<evidence type="ECO:0000256" key="4">
    <source>
        <dbReference type="ARBA" id="ARBA00022528"/>
    </source>
</evidence>
<comment type="caution">
    <text evidence="8">The sequence shown here is derived from an EMBL/GenBank/DDBJ whole genome shotgun (WGS) entry which is preliminary data.</text>
</comment>
<dbReference type="PANTHER" id="PTHR46132:SF1">
    <property type="entry name" value="DIGALACTOSYLDIACYLGLYCEROL SYNTHASE 2, CHLOROPLASTIC"/>
    <property type="match status" value="1"/>
</dbReference>
<evidence type="ECO:0000313" key="9">
    <source>
        <dbReference type="Proteomes" id="UP001489004"/>
    </source>
</evidence>
<proteinExistence type="inferred from homology"/>
<sequence>MAKPASSLRTPGRKVAVVTTASLPWMTGTAVNPTLRAAYLAHGRDIQVTLVIPWLAISDQERIYPHNITFSKPDGQEAWVRQWVEKRTGFKADFKIVLYAGRYDDDFCSIFPVGDLTDAIPDGEADVAILEEPEHLTWFHHGKRWTYKFAHVVGIMHTNYIDYVRREAGPVKAQMLTALNRSVCSIHCHKVIKLSDAVQWLPRQTTCFVHGVARSFLEVGQKMARPPAEPGQARFTKGAYYIGKVVWSKGYTELLEMLAQHRQRSASQPHVDVFGNGEDLPQVGQAAEQRGLDITFHGAKDHLDPSIHAYRVFINPSTTDVVATTSCEALAMGKWLVCADHPSNAFFTSFQNCLIYHTSEEFTEQLNHALAQDPHPMSEEDLRRLTWEDATERLLDAAEIKAEEWPGRLACIQDALLWRAYNAGTGIELIRKGLGAGRNTKRAPDCLTDYDPEAEERRRPFWDQHEMLGYPLPRTI</sequence>
<organism evidence="8 9">
    <name type="scientific">[Myrmecia] bisecta</name>
    <dbReference type="NCBI Taxonomy" id="41462"/>
    <lineage>
        <taxon>Eukaryota</taxon>
        <taxon>Viridiplantae</taxon>
        <taxon>Chlorophyta</taxon>
        <taxon>core chlorophytes</taxon>
        <taxon>Trebouxiophyceae</taxon>
        <taxon>Trebouxiales</taxon>
        <taxon>Trebouxiaceae</taxon>
        <taxon>Myrmecia</taxon>
    </lineage>
</organism>
<protein>
    <recommendedName>
        <fullName evidence="10">Digalactosyldiacylglycerol synthase</fullName>
    </recommendedName>
</protein>
<evidence type="ECO:0000256" key="5">
    <source>
        <dbReference type="ARBA" id="ARBA00022640"/>
    </source>
</evidence>
<keyword evidence="5" id="KW-0934">Plastid</keyword>
<dbReference type="InterPro" id="IPR044525">
    <property type="entry name" value="DGDG1/2"/>
</dbReference>
<name>A0AAW1R8H4_9CHLO</name>
<evidence type="ECO:0008006" key="10">
    <source>
        <dbReference type="Google" id="ProtNLM"/>
    </source>
</evidence>
<dbReference type="AlphaFoldDB" id="A0AAW1R8H4"/>
<dbReference type="EMBL" id="JALJOR010000001">
    <property type="protein sequence ID" value="KAK9829932.1"/>
    <property type="molecule type" value="Genomic_DNA"/>
</dbReference>
<keyword evidence="4" id="KW-0150">Chloroplast</keyword>
<dbReference type="PANTHER" id="PTHR46132">
    <property type="entry name" value="DIGALACTOSYLDIACYLGLYCEROL SYNTHASE 2, CHLOROPLASTIC"/>
    <property type="match status" value="1"/>
</dbReference>
<comment type="subcellular location">
    <subcellularLocation>
        <location evidence="2">Membrane</location>
    </subcellularLocation>
    <subcellularLocation>
        <location evidence="1">Plastid</location>
        <location evidence="1">Chloroplast</location>
    </subcellularLocation>
</comment>
<evidence type="ECO:0000256" key="2">
    <source>
        <dbReference type="ARBA" id="ARBA00004370"/>
    </source>
</evidence>
<dbReference type="GO" id="GO:0009707">
    <property type="term" value="C:chloroplast outer membrane"/>
    <property type="evidence" value="ECO:0007669"/>
    <property type="project" value="TreeGrafter"/>
</dbReference>
<evidence type="ECO:0000256" key="1">
    <source>
        <dbReference type="ARBA" id="ARBA00004229"/>
    </source>
</evidence>
<accession>A0AAW1R8H4</accession>
<dbReference type="Gene3D" id="3.40.50.2000">
    <property type="entry name" value="Glycogen Phosphorylase B"/>
    <property type="match status" value="1"/>
</dbReference>
<evidence type="ECO:0000256" key="7">
    <source>
        <dbReference type="ARBA" id="ARBA00023136"/>
    </source>
</evidence>
<keyword evidence="7" id="KW-0472">Membrane</keyword>